<dbReference type="GO" id="GO:0005634">
    <property type="term" value="C:nucleus"/>
    <property type="evidence" value="ECO:0007669"/>
    <property type="project" value="UniProtKB-SubCell"/>
</dbReference>
<dbReference type="InterPro" id="IPR046830">
    <property type="entry name" value="Calmod_bind_M"/>
</dbReference>
<evidence type="ECO:0000259" key="11">
    <source>
        <dbReference type="Pfam" id="PF20452"/>
    </source>
</evidence>
<protein>
    <submittedName>
        <fullName evidence="12">Uncharacterized protein</fullName>
    </submittedName>
</protein>
<reference evidence="12" key="1">
    <citation type="submission" date="2020-02" db="EMBL/GenBank/DDBJ databases">
        <authorList>
            <person name="Scholz U."/>
            <person name="Mascher M."/>
            <person name="Fiebig A."/>
        </authorList>
    </citation>
    <scope>NUCLEOTIDE SEQUENCE</scope>
</reference>
<evidence type="ECO:0000259" key="10">
    <source>
        <dbReference type="Pfam" id="PF20451"/>
    </source>
</evidence>
<dbReference type="InterPro" id="IPR046829">
    <property type="entry name" value="Calmod_bind_C"/>
</dbReference>
<dbReference type="GO" id="GO:0003700">
    <property type="term" value="F:DNA-binding transcription factor activity"/>
    <property type="evidence" value="ECO:0007669"/>
    <property type="project" value="TreeGrafter"/>
</dbReference>
<dbReference type="PANTHER" id="PTHR31713:SF51">
    <property type="entry name" value="CALMODULIN-BINDING PROTEIN 60 E"/>
    <property type="match status" value="1"/>
</dbReference>
<dbReference type="PANTHER" id="PTHR31713">
    <property type="entry name" value="OS02G0177800 PROTEIN"/>
    <property type="match status" value="1"/>
</dbReference>
<keyword evidence="6" id="KW-0804">Transcription</keyword>
<evidence type="ECO:0000256" key="7">
    <source>
        <dbReference type="ARBA" id="ARBA00023242"/>
    </source>
</evidence>
<dbReference type="OrthoDB" id="512636at2759"/>
<proteinExistence type="inferred from homology"/>
<evidence type="ECO:0000256" key="5">
    <source>
        <dbReference type="ARBA" id="ARBA00023159"/>
    </source>
</evidence>
<dbReference type="InterPro" id="IPR012416">
    <property type="entry name" value="CBP60"/>
</dbReference>
<dbReference type="Proteomes" id="UP000663760">
    <property type="component" value="Chromosome 16"/>
</dbReference>
<keyword evidence="13" id="KW-1185">Reference proteome</keyword>
<dbReference type="Pfam" id="PF20452">
    <property type="entry name" value="Calmod_bind_C"/>
    <property type="match status" value="1"/>
</dbReference>
<dbReference type="GO" id="GO:0005516">
    <property type="term" value="F:calmodulin binding"/>
    <property type="evidence" value="ECO:0007669"/>
    <property type="project" value="InterPro"/>
</dbReference>
<dbReference type="Pfam" id="PF20451">
    <property type="entry name" value="Calmod_bind_M"/>
    <property type="match status" value="1"/>
</dbReference>
<evidence type="ECO:0000313" key="12">
    <source>
        <dbReference type="EMBL" id="CAA7409422.1"/>
    </source>
</evidence>
<evidence type="ECO:0000256" key="6">
    <source>
        <dbReference type="ARBA" id="ARBA00023163"/>
    </source>
</evidence>
<dbReference type="AlphaFoldDB" id="A0A7I8LHU5"/>
<evidence type="ECO:0000256" key="3">
    <source>
        <dbReference type="ARBA" id="ARBA00023015"/>
    </source>
</evidence>
<dbReference type="GO" id="GO:0080142">
    <property type="term" value="P:regulation of salicylic acid biosynthetic process"/>
    <property type="evidence" value="ECO:0007669"/>
    <property type="project" value="TreeGrafter"/>
</dbReference>
<dbReference type="EMBL" id="LR746279">
    <property type="protein sequence ID" value="CAA7409422.1"/>
    <property type="molecule type" value="Genomic_DNA"/>
</dbReference>
<feature type="domain" description="Calmodulin binding protein-like N-terminal" evidence="9">
    <location>
        <begin position="95"/>
        <end position="239"/>
    </location>
</feature>
<dbReference type="Pfam" id="PF07887">
    <property type="entry name" value="Calmodulin_bind"/>
    <property type="match status" value="1"/>
</dbReference>
<keyword evidence="3" id="KW-0805">Transcription regulation</keyword>
<gene>
    <name evidence="12" type="ORF">SI8410_16020100</name>
</gene>
<name>A0A7I8LHU5_SPIIN</name>
<feature type="region of interest" description="Disordered" evidence="8">
    <location>
        <begin position="485"/>
        <end position="506"/>
    </location>
</feature>
<evidence type="ECO:0000259" key="9">
    <source>
        <dbReference type="Pfam" id="PF07887"/>
    </source>
</evidence>
<evidence type="ECO:0000256" key="8">
    <source>
        <dbReference type="SAM" id="MobiDB-lite"/>
    </source>
</evidence>
<dbReference type="GO" id="GO:0043565">
    <property type="term" value="F:sequence-specific DNA binding"/>
    <property type="evidence" value="ECO:0007669"/>
    <property type="project" value="TreeGrafter"/>
</dbReference>
<organism evidence="12 13">
    <name type="scientific">Spirodela intermedia</name>
    <name type="common">Intermediate duckweed</name>
    <dbReference type="NCBI Taxonomy" id="51605"/>
    <lineage>
        <taxon>Eukaryota</taxon>
        <taxon>Viridiplantae</taxon>
        <taxon>Streptophyta</taxon>
        <taxon>Embryophyta</taxon>
        <taxon>Tracheophyta</taxon>
        <taxon>Spermatophyta</taxon>
        <taxon>Magnoliopsida</taxon>
        <taxon>Liliopsida</taxon>
        <taxon>Araceae</taxon>
        <taxon>Lemnoideae</taxon>
        <taxon>Spirodela</taxon>
    </lineage>
</organism>
<keyword evidence="7" id="KW-0539">Nucleus</keyword>
<evidence type="ECO:0000256" key="1">
    <source>
        <dbReference type="ARBA" id="ARBA00004123"/>
    </source>
</evidence>
<accession>A0A7I8LHU5</accession>
<keyword evidence="5" id="KW-0010">Activator</keyword>
<evidence type="ECO:0000313" key="13">
    <source>
        <dbReference type="Proteomes" id="UP000663760"/>
    </source>
</evidence>
<feature type="compositionally biased region" description="Acidic residues" evidence="8">
    <location>
        <begin position="486"/>
        <end position="497"/>
    </location>
</feature>
<dbReference type="InterPro" id="IPR046831">
    <property type="entry name" value="Calmodulin_bind_N"/>
</dbReference>
<comment type="similarity">
    <text evidence="2">Belongs to the plant ACBP60 protein family.</text>
</comment>
<feature type="domain" description="Calmodulin binding protein C-terminal" evidence="11">
    <location>
        <begin position="322"/>
        <end position="384"/>
    </location>
</feature>
<evidence type="ECO:0000256" key="4">
    <source>
        <dbReference type="ARBA" id="ARBA00023125"/>
    </source>
</evidence>
<sequence>MEKHGLKGRGEKREWEEEIVAVESNKRQKKVPALASVIVEAMKLDSLQRFCSTLEPLLRRIVSEEVERAIAKIGAAKLTSRSSPARIEGSGARNLRLRFSSRMPRHLFTGGKVEGDQGLAIHVVLQDADTGAVVSTGPESTAKLTVVVLQGDFTGEDDENWTAEHFESFEVKEREGKRPLLTGELQVALKAGVGTLGEFTFTDNSSWIKSRKFRLGAKVAGGGVRIREATSEAFAVKDHRGALYKKHYPPALHDEVWRLNKIAKDGALHKKLIDARIYTVEDFLRLLVRDSHKLRTILGSGMSQKMWENMVEHAKTCVLSGKHYVYYADGSGCPGVVFNHICELQGLITGGQFLPIDSLTDAQKVSVDHLVKRAYDNWHLVVEYDGHVLVNSINPPNTTQRSMFSPPGGEDPFLYGAAGGASPSQAAGLALAPPQTAAQGYGEEYEDFISEEEIRMRTSEILDNDDVQNLLSSFTMEDGGYHSYEDESVEEAQEEGGEGGGGGGVIGRKGSGRRVLGWLKLKAAFRWVIFVRKTAAAKRARLEELD</sequence>
<comment type="subcellular location">
    <subcellularLocation>
        <location evidence="1">Nucleus</location>
    </subcellularLocation>
</comment>
<evidence type="ECO:0000256" key="2">
    <source>
        <dbReference type="ARBA" id="ARBA00007214"/>
    </source>
</evidence>
<feature type="domain" description="Calmodulin binding protein central" evidence="10">
    <location>
        <begin position="251"/>
        <end position="317"/>
    </location>
</feature>
<keyword evidence="4" id="KW-0238">DNA-binding</keyword>